<feature type="compositionally biased region" description="Acidic residues" evidence="2">
    <location>
        <begin position="412"/>
        <end position="430"/>
    </location>
</feature>
<protein>
    <submittedName>
        <fullName evidence="3">DNA repair protein rad9</fullName>
    </submittedName>
</protein>
<dbReference type="GO" id="GO:0006281">
    <property type="term" value="P:DNA repair"/>
    <property type="evidence" value="ECO:0007669"/>
    <property type="project" value="InterPro"/>
</dbReference>
<comment type="similarity">
    <text evidence="1">Belongs to the rad9 family.</text>
</comment>
<keyword evidence="4" id="KW-1185">Reference proteome</keyword>
<dbReference type="Proteomes" id="UP001201980">
    <property type="component" value="Unassembled WGS sequence"/>
</dbReference>
<gene>
    <name evidence="3" type="ORF">MKZ38_002135</name>
</gene>
<dbReference type="PANTHER" id="PTHR15237">
    <property type="entry name" value="DNA REPAIR PROTEIN RAD9"/>
    <property type="match status" value="1"/>
</dbReference>
<dbReference type="PIRSF" id="PIRSF009303">
    <property type="entry name" value="Cell_cycle_RAD9"/>
    <property type="match status" value="1"/>
</dbReference>
<dbReference type="GO" id="GO:0030896">
    <property type="term" value="C:checkpoint clamp complex"/>
    <property type="evidence" value="ECO:0007669"/>
    <property type="project" value="InterPro"/>
</dbReference>
<dbReference type="InterPro" id="IPR046938">
    <property type="entry name" value="DNA_clamp_sf"/>
</dbReference>
<dbReference type="InterPro" id="IPR026584">
    <property type="entry name" value="Rad9"/>
</dbReference>
<dbReference type="GO" id="GO:0071479">
    <property type="term" value="P:cellular response to ionizing radiation"/>
    <property type="evidence" value="ECO:0007669"/>
    <property type="project" value="TreeGrafter"/>
</dbReference>
<proteinExistence type="inferred from homology"/>
<name>A0AAD5RPE8_9PEZI</name>
<feature type="region of interest" description="Disordered" evidence="2">
    <location>
        <begin position="465"/>
        <end position="484"/>
    </location>
</feature>
<accession>A0AAD5RPE8</accession>
<feature type="compositionally biased region" description="Low complexity" evidence="2">
    <location>
        <begin position="367"/>
        <end position="378"/>
    </location>
</feature>
<reference evidence="3" key="1">
    <citation type="submission" date="2022-07" db="EMBL/GenBank/DDBJ databases">
        <title>Draft genome sequence of Zalerion maritima ATCC 34329, a (micro)plastics degrading marine fungus.</title>
        <authorList>
            <person name="Paco A."/>
            <person name="Goncalves M.F.M."/>
            <person name="Rocha-Santos T.A.P."/>
            <person name="Alves A."/>
        </authorList>
    </citation>
    <scope>NUCLEOTIDE SEQUENCE</scope>
    <source>
        <strain evidence="3">ATCC 34329</strain>
    </source>
</reference>
<evidence type="ECO:0000313" key="3">
    <source>
        <dbReference type="EMBL" id="KAJ2901009.1"/>
    </source>
</evidence>
<dbReference type="PANTHER" id="PTHR15237:SF0">
    <property type="entry name" value="CELL CYCLE CHECKPOINT CONTROL PROTEIN"/>
    <property type="match status" value="1"/>
</dbReference>
<feature type="region of interest" description="Disordered" evidence="2">
    <location>
        <begin position="300"/>
        <end position="378"/>
    </location>
</feature>
<dbReference type="Pfam" id="PF04139">
    <property type="entry name" value="Rad9"/>
    <property type="match status" value="1"/>
</dbReference>
<organism evidence="3 4">
    <name type="scientific">Zalerion maritima</name>
    <dbReference type="NCBI Taxonomy" id="339359"/>
    <lineage>
        <taxon>Eukaryota</taxon>
        <taxon>Fungi</taxon>
        <taxon>Dikarya</taxon>
        <taxon>Ascomycota</taxon>
        <taxon>Pezizomycotina</taxon>
        <taxon>Sordariomycetes</taxon>
        <taxon>Lulworthiomycetidae</taxon>
        <taxon>Lulworthiales</taxon>
        <taxon>Lulworthiaceae</taxon>
        <taxon>Zalerion</taxon>
    </lineage>
</organism>
<evidence type="ECO:0000313" key="4">
    <source>
        <dbReference type="Proteomes" id="UP001201980"/>
    </source>
</evidence>
<dbReference type="AlphaFoldDB" id="A0AAD5RPE8"/>
<sequence>MTLLNFTLSEEGVAVFHDALVCLNKFSDSLCLEVRADRLVLTTFNSTKSAYARFTFDSHRFCSNYRFDATGQRHGRFYCAMLIHSLLPIFVRRSAPSSQAGISSESSIERCDVTIEDDAGRNSRFIARVVKRNGISATHRLPFENLPPVHAKFDKEAAVNMWVAPARNLRQLLDHFSPGTELLDIHLEDPDPNSQQDDDAEGVINFTCFTEKTVSGDQVLKKPLHTSIAVSSVEFAEMSMEEKLHITITVKDFKSIVYHANMINGDVTARFSTPAKPMQLSYPGDGFNCEFLLMTVGERTGDGTRRKKNKPNGTNSNRPALDTASRAGSVARSSMPPHPDASPTPRASEQHRPSSAMPPRVGTPTMSAAAASRVSGSVVPRSQAWKLRPSNIVAHPPRSNYDSDSLFVTQQEPEDEEESRWEPINEDDDTPGWGGSNLELHNNNGPSLTMNRVWAASNPANVEGGYTNDACPADPPSGLDPTQKLTDVKKFGLFG</sequence>
<feature type="region of interest" description="Disordered" evidence="2">
    <location>
        <begin position="411"/>
        <end position="432"/>
    </location>
</feature>
<comment type="caution">
    <text evidence="3">The sequence shown here is derived from an EMBL/GenBank/DDBJ whole genome shotgun (WGS) entry which is preliminary data.</text>
</comment>
<dbReference type="EMBL" id="JAKWBI020000162">
    <property type="protein sequence ID" value="KAJ2901009.1"/>
    <property type="molecule type" value="Genomic_DNA"/>
</dbReference>
<dbReference type="GO" id="GO:0031573">
    <property type="term" value="P:mitotic intra-S DNA damage checkpoint signaling"/>
    <property type="evidence" value="ECO:0007669"/>
    <property type="project" value="TreeGrafter"/>
</dbReference>
<dbReference type="InterPro" id="IPR007268">
    <property type="entry name" value="Rad9/Ddc1"/>
</dbReference>
<dbReference type="SUPFAM" id="SSF55979">
    <property type="entry name" value="DNA clamp"/>
    <property type="match status" value="1"/>
</dbReference>
<evidence type="ECO:0000256" key="1">
    <source>
        <dbReference type="ARBA" id="ARBA00008494"/>
    </source>
</evidence>
<dbReference type="Gene3D" id="3.70.10.10">
    <property type="match status" value="1"/>
</dbReference>
<evidence type="ECO:0000256" key="2">
    <source>
        <dbReference type="SAM" id="MobiDB-lite"/>
    </source>
</evidence>
<dbReference type="GO" id="GO:0000076">
    <property type="term" value="P:DNA replication checkpoint signaling"/>
    <property type="evidence" value="ECO:0007669"/>
    <property type="project" value="TreeGrafter"/>
</dbReference>